<feature type="coiled-coil region" evidence="1">
    <location>
        <begin position="1"/>
        <end position="32"/>
    </location>
</feature>
<evidence type="ECO:0000313" key="3">
    <source>
        <dbReference type="Proteomes" id="UP000499080"/>
    </source>
</evidence>
<organism evidence="2 3">
    <name type="scientific">Araneus ventricosus</name>
    <name type="common">Orbweaver spider</name>
    <name type="synonym">Epeira ventricosa</name>
    <dbReference type="NCBI Taxonomy" id="182803"/>
    <lineage>
        <taxon>Eukaryota</taxon>
        <taxon>Metazoa</taxon>
        <taxon>Ecdysozoa</taxon>
        <taxon>Arthropoda</taxon>
        <taxon>Chelicerata</taxon>
        <taxon>Arachnida</taxon>
        <taxon>Araneae</taxon>
        <taxon>Araneomorphae</taxon>
        <taxon>Entelegynae</taxon>
        <taxon>Araneoidea</taxon>
        <taxon>Araneidae</taxon>
        <taxon>Araneus</taxon>
    </lineage>
</organism>
<dbReference type="Proteomes" id="UP000499080">
    <property type="component" value="Unassembled WGS sequence"/>
</dbReference>
<proteinExistence type="predicted"/>
<dbReference type="AlphaFoldDB" id="A0A4Y2Q580"/>
<accession>A0A4Y2Q580</accession>
<reference evidence="2 3" key="1">
    <citation type="journal article" date="2019" name="Sci. Rep.">
        <title>Orb-weaving spider Araneus ventricosus genome elucidates the spidroin gene catalogue.</title>
        <authorList>
            <person name="Kono N."/>
            <person name="Nakamura H."/>
            <person name="Ohtoshi R."/>
            <person name="Moran D.A.P."/>
            <person name="Shinohara A."/>
            <person name="Yoshida Y."/>
            <person name="Fujiwara M."/>
            <person name="Mori M."/>
            <person name="Tomita M."/>
            <person name="Arakawa K."/>
        </authorList>
    </citation>
    <scope>NUCLEOTIDE SEQUENCE [LARGE SCALE GENOMIC DNA]</scope>
</reference>
<sequence>MRQLKILNENLQRRLKERGEELENRKERKLDMSFRWSRRIPTPLSGFVEEAVGGQEYRVDQDVAPFLEASLSPFFKRARYLGCHHRHKGHKPPSYFRALIEDKVVYLGESEC</sequence>
<keyword evidence="3" id="KW-1185">Reference proteome</keyword>
<evidence type="ECO:0000256" key="1">
    <source>
        <dbReference type="SAM" id="Coils"/>
    </source>
</evidence>
<protein>
    <submittedName>
        <fullName evidence="2">Uncharacterized protein</fullName>
    </submittedName>
</protein>
<gene>
    <name evidence="2" type="ORF">AVEN_145197_1</name>
</gene>
<name>A0A4Y2Q580_ARAVE</name>
<dbReference type="EMBL" id="BGPR01012988">
    <property type="protein sequence ID" value="GBN58729.1"/>
    <property type="molecule type" value="Genomic_DNA"/>
</dbReference>
<evidence type="ECO:0000313" key="2">
    <source>
        <dbReference type="EMBL" id="GBN58729.1"/>
    </source>
</evidence>
<comment type="caution">
    <text evidence="2">The sequence shown here is derived from an EMBL/GenBank/DDBJ whole genome shotgun (WGS) entry which is preliminary data.</text>
</comment>
<keyword evidence="1" id="KW-0175">Coiled coil</keyword>